<keyword evidence="2" id="KW-1185">Reference proteome</keyword>
<dbReference type="AlphaFoldDB" id="A0A0D0DAT2"/>
<dbReference type="STRING" id="930991.A0A0D0DAT2"/>
<dbReference type="OrthoDB" id="2685032at2759"/>
<reference evidence="2" key="2">
    <citation type="submission" date="2015-01" db="EMBL/GenBank/DDBJ databases">
        <title>Evolutionary Origins and Diversification of the Mycorrhizal Mutualists.</title>
        <authorList>
            <consortium name="DOE Joint Genome Institute"/>
            <consortium name="Mycorrhizal Genomics Consortium"/>
            <person name="Kohler A."/>
            <person name="Kuo A."/>
            <person name="Nagy L.G."/>
            <person name="Floudas D."/>
            <person name="Copeland A."/>
            <person name="Barry K.W."/>
            <person name="Cichocki N."/>
            <person name="Veneault-Fourrey C."/>
            <person name="LaButti K."/>
            <person name="Lindquist E.A."/>
            <person name="Lipzen A."/>
            <person name="Lundell T."/>
            <person name="Morin E."/>
            <person name="Murat C."/>
            <person name="Riley R."/>
            <person name="Ohm R."/>
            <person name="Sun H."/>
            <person name="Tunlid A."/>
            <person name="Henrissat B."/>
            <person name="Grigoriev I.V."/>
            <person name="Hibbett D.S."/>
            <person name="Martin F."/>
        </authorList>
    </citation>
    <scope>NUCLEOTIDE SEQUENCE [LARGE SCALE GENOMIC DNA]</scope>
    <source>
        <strain evidence="2">Ve08.2h10</strain>
    </source>
</reference>
<sequence length="109" mass="12250">KLMPKSKKVITFIVNAMAASKLKKLLEFKHLLLSASFKFHDGSDKPWDTLQAQLLAKISQPLTPNMINFNDYNVSFYIPCVLPKPGLPLSCEENFENLSSQVEKSTGVH</sequence>
<proteinExistence type="predicted"/>
<dbReference type="InParanoid" id="A0A0D0DAT2"/>
<evidence type="ECO:0000313" key="1">
    <source>
        <dbReference type="EMBL" id="KIK81086.1"/>
    </source>
</evidence>
<dbReference type="EMBL" id="KN825870">
    <property type="protein sequence ID" value="KIK81086.1"/>
    <property type="molecule type" value="Genomic_DNA"/>
</dbReference>
<reference evidence="1 2" key="1">
    <citation type="submission" date="2014-04" db="EMBL/GenBank/DDBJ databases">
        <authorList>
            <consortium name="DOE Joint Genome Institute"/>
            <person name="Kuo A."/>
            <person name="Kohler A."/>
            <person name="Jargeat P."/>
            <person name="Nagy L.G."/>
            <person name="Floudas D."/>
            <person name="Copeland A."/>
            <person name="Barry K.W."/>
            <person name="Cichocki N."/>
            <person name="Veneault-Fourrey C."/>
            <person name="LaButti K."/>
            <person name="Lindquist E.A."/>
            <person name="Lipzen A."/>
            <person name="Lundell T."/>
            <person name="Morin E."/>
            <person name="Murat C."/>
            <person name="Sun H."/>
            <person name="Tunlid A."/>
            <person name="Henrissat B."/>
            <person name="Grigoriev I.V."/>
            <person name="Hibbett D.S."/>
            <person name="Martin F."/>
            <person name="Nordberg H.P."/>
            <person name="Cantor M.N."/>
            <person name="Hua S.X."/>
        </authorList>
    </citation>
    <scope>NUCLEOTIDE SEQUENCE [LARGE SCALE GENOMIC DNA]</scope>
    <source>
        <strain evidence="1 2">Ve08.2h10</strain>
    </source>
</reference>
<name>A0A0D0DAT2_9AGAM</name>
<feature type="non-terminal residue" evidence="1">
    <location>
        <position position="1"/>
    </location>
</feature>
<dbReference type="Proteomes" id="UP000054538">
    <property type="component" value="Unassembled WGS sequence"/>
</dbReference>
<protein>
    <submittedName>
        <fullName evidence="1">Uncharacterized protein</fullName>
    </submittedName>
</protein>
<organism evidence="1 2">
    <name type="scientific">Paxillus rubicundulus Ve08.2h10</name>
    <dbReference type="NCBI Taxonomy" id="930991"/>
    <lineage>
        <taxon>Eukaryota</taxon>
        <taxon>Fungi</taxon>
        <taxon>Dikarya</taxon>
        <taxon>Basidiomycota</taxon>
        <taxon>Agaricomycotina</taxon>
        <taxon>Agaricomycetes</taxon>
        <taxon>Agaricomycetidae</taxon>
        <taxon>Boletales</taxon>
        <taxon>Paxilineae</taxon>
        <taxon>Paxillaceae</taxon>
        <taxon>Paxillus</taxon>
    </lineage>
</organism>
<accession>A0A0D0DAT2</accession>
<dbReference type="HOGENOM" id="CLU_170040_0_0_1"/>
<evidence type="ECO:0000313" key="2">
    <source>
        <dbReference type="Proteomes" id="UP000054538"/>
    </source>
</evidence>
<gene>
    <name evidence="1" type="ORF">PAXRUDRAFT_156936</name>
</gene>